<sequence>MSNPTPRSRTHVTADDNYPPRPYSPNMPEAKLSRKKDRGTKLAIRSANPNDTDNIGPPTEHIAGKRNRAKSDVSHTSNPEVAVLTIIRTPLTERLRTDEAHKARSSKGTPPPRPIVYPGPQLGHPEPTHRQHQQLEHAHQPPREPHQTQTHRRMLKTPRPSTPRPTTLPPLPPSRPQSVAHTTNDIASMEGKNKPEEEIETDNEEMDSNPGSGPGDMYGDLANPMLDEPMGTEERNHQEDLNETMLQLIAEADAREEQERIANRTVAPTIEHFVPRPEDGFPCVYGGNMTHMYENLHTDQLKSWMKQEGSKLCAMPFKDSAHNVKTNRKKADAIRQAVKELFNLTAVSVTPALPKNTPYGLNAAPYTFLISGIPSWVARKLEDRQCVANSDIQFLTFPIHWLGPTHKYVGSLQNLVTTNLENLSERGREALMNDLTRIFMENAALHAVLRNIVIERNTSHPEDQDMDLNYNEAIREFLDVNLAIRILDMKEPGQVPSTSVNMYINMGLQSDGHRVDIVNALKTMSFGTYDFGTGTYFAGWKCASCRGIDHPGGMCTFYNVPLWTEITKTTPMSKPLGHGNPPTSYSQHQATTSNHTGSNYTNQYSSENRGRGRGYGPQRRPQHPRGRGNTSSTSYRGGWQDQNEH</sequence>
<evidence type="ECO:0000313" key="2">
    <source>
        <dbReference type="EMBL" id="KZP11167.1"/>
    </source>
</evidence>
<protein>
    <submittedName>
        <fullName evidence="2">Uncharacterized protein</fullName>
    </submittedName>
</protein>
<feature type="compositionally biased region" description="Basic and acidic residues" evidence="1">
    <location>
        <begin position="126"/>
        <end position="146"/>
    </location>
</feature>
<proteinExistence type="predicted"/>
<feature type="compositionally biased region" description="Acidic residues" evidence="1">
    <location>
        <begin position="197"/>
        <end position="207"/>
    </location>
</feature>
<dbReference type="AlphaFoldDB" id="A0A166A1Z8"/>
<feature type="compositionally biased region" description="Pro residues" evidence="1">
    <location>
        <begin position="160"/>
        <end position="175"/>
    </location>
</feature>
<feature type="compositionally biased region" description="Polar residues" evidence="1">
    <location>
        <begin position="177"/>
        <end position="186"/>
    </location>
</feature>
<feature type="compositionally biased region" description="Basic and acidic residues" evidence="1">
    <location>
        <begin position="91"/>
        <end position="102"/>
    </location>
</feature>
<reference evidence="2 3" key="1">
    <citation type="journal article" date="2016" name="Mol. Biol. Evol.">
        <title>Comparative Genomics of Early-Diverging Mushroom-Forming Fungi Provides Insights into the Origins of Lignocellulose Decay Capabilities.</title>
        <authorList>
            <person name="Nagy L.G."/>
            <person name="Riley R."/>
            <person name="Tritt A."/>
            <person name="Adam C."/>
            <person name="Daum C."/>
            <person name="Floudas D."/>
            <person name="Sun H."/>
            <person name="Yadav J.S."/>
            <person name="Pangilinan J."/>
            <person name="Larsson K.H."/>
            <person name="Matsuura K."/>
            <person name="Barry K."/>
            <person name="Labutti K."/>
            <person name="Kuo R."/>
            <person name="Ohm R.A."/>
            <person name="Bhattacharya S.S."/>
            <person name="Shirouzu T."/>
            <person name="Yoshinaga Y."/>
            <person name="Martin F.M."/>
            <person name="Grigoriev I.V."/>
            <person name="Hibbett D.S."/>
        </authorList>
    </citation>
    <scope>NUCLEOTIDE SEQUENCE [LARGE SCALE GENOMIC DNA]</scope>
    <source>
        <strain evidence="2 3">CBS 109695</strain>
    </source>
</reference>
<keyword evidence="3" id="KW-1185">Reference proteome</keyword>
<organism evidence="2 3">
    <name type="scientific">Athelia psychrophila</name>
    <dbReference type="NCBI Taxonomy" id="1759441"/>
    <lineage>
        <taxon>Eukaryota</taxon>
        <taxon>Fungi</taxon>
        <taxon>Dikarya</taxon>
        <taxon>Basidiomycota</taxon>
        <taxon>Agaricomycotina</taxon>
        <taxon>Agaricomycetes</taxon>
        <taxon>Agaricomycetidae</taxon>
        <taxon>Atheliales</taxon>
        <taxon>Atheliaceae</taxon>
        <taxon>Athelia</taxon>
    </lineage>
</organism>
<accession>A0A166A1Z8</accession>
<feature type="region of interest" description="Disordered" evidence="1">
    <location>
        <begin position="89"/>
        <end position="237"/>
    </location>
</feature>
<evidence type="ECO:0000256" key="1">
    <source>
        <dbReference type="SAM" id="MobiDB-lite"/>
    </source>
</evidence>
<gene>
    <name evidence="2" type="ORF">FIBSPDRAFT_899175</name>
</gene>
<name>A0A166A1Z8_9AGAM</name>
<dbReference type="EMBL" id="KV417667">
    <property type="protein sequence ID" value="KZP11167.1"/>
    <property type="molecule type" value="Genomic_DNA"/>
</dbReference>
<feature type="region of interest" description="Disordered" evidence="1">
    <location>
        <begin position="571"/>
        <end position="645"/>
    </location>
</feature>
<dbReference type="STRING" id="436010.A0A166A1Z8"/>
<evidence type="ECO:0000313" key="3">
    <source>
        <dbReference type="Proteomes" id="UP000076532"/>
    </source>
</evidence>
<feature type="region of interest" description="Disordered" evidence="1">
    <location>
        <begin position="1"/>
        <end position="77"/>
    </location>
</feature>
<feature type="compositionally biased region" description="Polar residues" evidence="1">
    <location>
        <begin position="581"/>
        <end position="607"/>
    </location>
</feature>
<dbReference type="Proteomes" id="UP000076532">
    <property type="component" value="Unassembled WGS sequence"/>
</dbReference>